<dbReference type="Proteomes" id="UP001143910">
    <property type="component" value="Unassembled WGS sequence"/>
</dbReference>
<comment type="caution">
    <text evidence="1">The sequence shown here is derived from an EMBL/GenBank/DDBJ whole genome shotgun (WGS) entry which is preliminary data.</text>
</comment>
<accession>A0ACC1NF55</accession>
<name>A0ACC1NF55_9HYPO</name>
<reference evidence="1" key="1">
    <citation type="submission" date="2022-08" db="EMBL/GenBank/DDBJ databases">
        <title>Genome Sequence of Lecanicillium fungicola.</title>
        <authorList>
            <person name="Buettner E."/>
        </authorList>
    </citation>
    <scope>NUCLEOTIDE SEQUENCE</scope>
    <source>
        <strain evidence="1">Babe33</strain>
    </source>
</reference>
<sequence>MINTATRMLATVHRPPEGTITYGLVDEYLTPCGFTIYRTDYNIPDQVWESLLNKLTPDFKEEILYTFQRCQHVPEEREATEKLLALVQFDGRSDPATLNGASMDQLRVMFQDRTGGAPLNANDTTMQYFLLADTEVLEAASQELLGLDANSHNKFIIY</sequence>
<evidence type="ECO:0000313" key="1">
    <source>
        <dbReference type="EMBL" id="KAJ2977910.1"/>
    </source>
</evidence>
<organism evidence="1 2">
    <name type="scientific">Zarea fungicola</name>
    <dbReference type="NCBI Taxonomy" id="93591"/>
    <lineage>
        <taxon>Eukaryota</taxon>
        <taxon>Fungi</taxon>
        <taxon>Dikarya</taxon>
        <taxon>Ascomycota</taxon>
        <taxon>Pezizomycotina</taxon>
        <taxon>Sordariomycetes</taxon>
        <taxon>Hypocreomycetidae</taxon>
        <taxon>Hypocreales</taxon>
        <taxon>Cordycipitaceae</taxon>
        <taxon>Zarea</taxon>
    </lineage>
</organism>
<protein>
    <submittedName>
        <fullName evidence="1">Uncharacterized protein</fullName>
    </submittedName>
</protein>
<proteinExistence type="predicted"/>
<evidence type="ECO:0000313" key="2">
    <source>
        <dbReference type="Proteomes" id="UP001143910"/>
    </source>
</evidence>
<keyword evidence="2" id="KW-1185">Reference proteome</keyword>
<dbReference type="EMBL" id="JANJQO010000426">
    <property type="protein sequence ID" value="KAJ2977910.1"/>
    <property type="molecule type" value="Genomic_DNA"/>
</dbReference>
<gene>
    <name evidence="1" type="ORF">NQ176_g4106</name>
</gene>